<dbReference type="InterPro" id="IPR041698">
    <property type="entry name" value="Methyltransf_25"/>
</dbReference>
<dbReference type="CDD" id="cd02440">
    <property type="entry name" value="AdoMet_MTases"/>
    <property type="match status" value="1"/>
</dbReference>
<evidence type="ECO:0000313" key="2">
    <source>
        <dbReference type="EMBL" id="QTD49931.1"/>
    </source>
</evidence>
<dbReference type="GO" id="GO:0008168">
    <property type="term" value="F:methyltransferase activity"/>
    <property type="evidence" value="ECO:0007669"/>
    <property type="project" value="UniProtKB-KW"/>
</dbReference>
<organism evidence="2 3">
    <name type="scientific">Sulfidibacter corallicola</name>
    <dbReference type="NCBI Taxonomy" id="2818388"/>
    <lineage>
        <taxon>Bacteria</taxon>
        <taxon>Pseudomonadati</taxon>
        <taxon>Acidobacteriota</taxon>
        <taxon>Holophagae</taxon>
        <taxon>Acanthopleuribacterales</taxon>
        <taxon>Acanthopleuribacteraceae</taxon>
        <taxon>Sulfidibacter</taxon>
    </lineage>
</organism>
<dbReference type="Gene3D" id="3.40.50.150">
    <property type="entry name" value="Vaccinia Virus protein VP39"/>
    <property type="match status" value="1"/>
</dbReference>
<dbReference type="Pfam" id="PF13649">
    <property type="entry name" value="Methyltransf_25"/>
    <property type="match status" value="1"/>
</dbReference>
<evidence type="ECO:0000259" key="1">
    <source>
        <dbReference type="Pfam" id="PF13649"/>
    </source>
</evidence>
<keyword evidence="2" id="KW-0808">Transferase</keyword>
<keyword evidence="2" id="KW-0489">Methyltransferase</keyword>
<keyword evidence="3" id="KW-1185">Reference proteome</keyword>
<accession>A0A8A4TM31</accession>
<gene>
    <name evidence="2" type="ORF">J3U87_30485</name>
</gene>
<protein>
    <submittedName>
        <fullName evidence="2">Class I SAM-dependent methyltransferase</fullName>
    </submittedName>
</protein>
<reference evidence="2" key="1">
    <citation type="submission" date="2021-03" db="EMBL/GenBank/DDBJ databases">
        <title>Acanthopleuribacteraceae sp. M133.</title>
        <authorList>
            <person name="Wang G."/>
        </authorList>
    </citation>
    <scope>NUCLEOTIDE SEQUENCE</scope>
    <source>
        <strain evidence="2">M133</strain>
    </source>
</reference>
<evidence type="ECO:0000313" key="3">
    <source>
        <dbReference type="Proteomes" id="UP000663929"/>
    </source>
</evidence>
<dbReference type="EMBL" id="CP071793">
    <property type="protein sequence ID" value="QTD49931.1"/>
    <property type="molecule type" value="Genomic_DNA"/>
</dbReference>
<proteinExistence type="predicted"/>
<dbReference type="AlphaFoldDB" id="A0A8A4TM31"/>
<dbReference type="RefSeq" id="WP_237379562.1">
    <property type="nucleotide sequence ID" value="NZ_CP071793.1"/>
</dbReference>
<dbReference type="GO" id="GO:0032259">
    <property type="term" value="P:methylation"/>
    <property type="evidence" value="ECO:0007669"/>
    <property type="project" value="UniProtKB-KW"/>
</dbReference>
<dbReference type="KEGG" id="scor:J3U87_30485"/>
<dbReference type="SUPFAM" id="SSF53335">
    <property type="entry name" value="S-adenosyl-L-methionine-dependent methyltransferases"/>
    <property type="match status" value="1"/>
</dbReference>
<feature type="domain" description="Methyltransferase" evidence="1">
    <location>
        <begin position="96"/>
        <end position="163"/>
    </location>
</feature>
<dbReference type="Proteomes" id="UP000663929">
    <property type="component" value="Chromosome"/>
</dbReference>
<dbReference type="InterPro" id="IPR029063">
    <property type="entry name" value="SAM-dependent_MTases_sf"/>
</dbReference>
<name>A0A8A4TM31_SULCO</name>
<sequence length="255" mass="29633">MRWSLLEWLSMPLVWLRTFVFQCGEAFRVLRYYRKTEFAVADMRLSGMYRFKSAFAECRDYLKLQGAENPYRYGETPLSTMHHIVRECGLESRDTIYELGCGRGRTSLWLHLYLGADVVGVDHVPIFIQRANKLVEVSGWERLRFRWGDIRKMDFSEATAVYLYGTGFEESVIRDVLTRLRHLPIGAKVITISYPLTDWPEGDFLELEKRFSARFPWGRADCFLHSRVWETSSHTVDLAGGALSDRSRDEPSPGP</sequence>